<name>A0A6N6RYD9_9GAMM</name>
<evidence type="ECO:0000256" key="2">
    <source>
        <dbReference type="SAM" id="Phobius"/>
    </source>
</evidence>
<dbReference type="EMBL" id="WBVP01000001">
    <property type="protein sequence ID" value="KAB2826463.1"/>
    <property type="molecule type" value="Genomic_DNA"/>
</dbReference>
<evidence type="ECO:0000313" key="3">
    <source>
        <dbReference type="EMBL" id="KAB2826463.1"/>
    </source>
</evidence>
<keyword evidence="2" id="KW-0472">Membrane</keyword>
<feature type="region of interest" description="Disordered" evidence="1">
    <location>
        <begin position="188"/>
        <end position="230"/>
    </location>
</feature>
<keyword evidence="2" id="KW-1133">Transmembrane helix</keyword>
<feature type="compositionally biased region" description="Polar residues" evidence="1">
    <location>
        <begin position="188"/>
        <end position="200"/>
    </location>
</feature>
<feature type="transmembrane region" description="Helical" evidence="2">
    <location>
        <begin position="500"/>
        <end position="520"/>
    </location>
</feature>
<gene>
    <name evidence="3" type="ORF">F8B77_00980</name>
</gene>
<accession>A0A6N6RYD9</accession>
<reference evidence="3 4" key="1">
    <citation type="submission" date="2019-09" db="EMBL/GenBank/DDBJ databases">
        <title>Genome of Aliivibrio finisterrensis LMG 23869 (type strain).</title>
        <authorList>
            <person name="Bowman J.P."/>
        </authorList>
    </citation>
    <scope>NUCLEOTIDE SEQUENCE [LARGE SCALE GENOMIC DNA]</scope>
    <source>
        <strain evidence="3 4">LMG 23869</strain>
    </source>
</reference>
<feature type="transmembrane region" description="Helical" evidence="2">
    <location>
        <begin position="12"/>
        <end position="36"/>
    </location>
</feature>
<feature type="compositionally biased region" description="Polar residues" evidence="1">
    <location>
        <begin position="214"/>
        <end position="230"/>
    </location>
</feature>
<dbReference type="Proteomes" id="UP000434870">
    <property type="component" value="Unassembled WGS sequence"/>
</dbReference>
<dbReference type="RefSeq" id="WP_151652931.1">
    <property type="nucleotide sequence ID" value="NZ_WBVP01000001.1"/>
</dbReference>
<keyword evidence="2" id="KW-0812">Transmembrane</keyword>
<sequence>MNGKFKTFSSFGMVLSDILANGVIVLLILIMTTILIESEKEKQKIEKAKDITVVLSREIMSSLVMNSLKTSPPSILHDYHESQLDKRIIKENIPIFELVNGGVYEVASKKFWNRNLLLTQNSPLDEYLSKLPIIDKNLFRVDIYSINNFHVFMSILRSHNMKPRHWHFVGETSSSNYELSKDQKSIYSGINSDPNASQDLGSAGEDDLLDAPNDSDSTALSENSTNDDNNNIIELSEISDQNEINENGIFEKFDNNISIGNNSQSSDSYSEFVTNNPAQLSLQVAGIPSNNTNMDLSVMDLLITTYATMLHSNQALREGKFSSLEDIQSYDIDVIKEKIKETEQFKLWASNILFLKNLPRSNTLFIDRKKSENNYTSIGLLLDRYQDSVTIYNTKGPLEINAQNKEFIKMNLNTYPVIHKGNRVHLTPNSILTYVDEYPLSANQWRLVALFDMENSQITLGLLFSSFDKKAQELNIKSEENKPSIKGKYIVSTKPSIPDVIETFSIILILLISLSLFSIYRKIIGR</sequence>
<evidence type="ECO:0000313" key="4">
    <source>
        <dbReference type="Proteomes" id="UP000434870"/>
    </source>
</evidence>
<proteinExistence type="predicted"/>
<organism evidence="3 4">
    <name type="scientific">Aliivibrio finisterrensis</name>
    <dbReference type="NCBI Taxonomy" id="511998"/>
    <lineage>
        <taxon>Bacteria</taxon>
        <taxon>Pseudomonadati</taxon>
        <taxon>Pseudomonadota</taxon>
        <taxon>Gammaproteobacteria</taxon>
        <taxon>Vibrionales</taxon>
        <taxon>Vibrionaceae</taxon>
        <taxon>Aliivibrio</taxon>
    </lineage>
</organism>
<comment type="caution">
    <text evidence="3">The sequence shown here is derived from an EMBL/GenBank/DDBJ whole genome shotgun (WGS) entry which is preliminary data.</text>
</comment>
<dbReference type="AlphaFoldDB" id="A0A6N6RYD9"/>
<protein>
    <submittedName>
        <fullName evidence="3">Uncharacterized protein</fullName>
    </submittedName>
</protein>
<evidence type="ECO:0000256" key="1">
    <source>
        <dbReference type="SAM" id="MobiDB-lite"/>
    </source>
</evidence>